<reference evidence="3" key="1">
    <citation type="submission" date="2015-10" db="EMBL/GenBank/DDBJ databases">
        <title>Metagenome-Assembled Genomes uncover a global brackish microbiome.</title>
        <authorList>
            <person name="Hugerth L.W."/>
            <person name="Larsson J."/>
            <person name="Alneberg J."/>
            <person name="Lindh M.V."/>
            <person name="Legrand C."/>
            <person name="Pinhassi J."/>
            <person name="Andersson A."/>
        </authorList>
    </citation>
    <scope>NUCLEOTIDE SEQUENCE [LARGE SCALE GENOMIC DNA]</scope>
</reference>
<dbReference type="InterPro" id="IPR011041">
    <property type="entry name" value="Quinoprot_gluc/sorb_DH_b-prop"/>
</dbReference>
<feature type="domain" description="Pyrroloquinoline quinone-dependent pyranose dehydrogenase beta-propeller" evidence="1">
    <location>
        <begin position="253"/>
        <end position="314"/>
    </location>
</feature>
<dbReference type="PANTHER" id="PTHR33546">
    <property type="entry name" value="LARGE, MULTIFUNCTIONAL SECRETED PROTEIN-RELATED"/>
    <property type="match status" value="1"/>
</dbReference>
<protein>
    <recommendedName>
        <fullName evidence="1">Pyrroloquinoline quinone-dependent pyranose dehydrogenase beta-propeller domain-containing protein</fullName>
    </recommendedName>
</protein>
<dbReference type="PANTHER" id="PTHR33546:SF1">
    <property type="entry name" value="LARGE, MULTIFUNCTIONAL SECRETED PROTEIN"/>
    <property type="match status" value="1"/>
</dbReference>
<gene>
    <name evidence="2" type="ORF">ABR63_05160</name>
</gene>
<organism evidence="2 3">
    <name type="scientific">SAR86 cluster bacterium BACL1 MAG-120920-bin57</name>
    <dbReference type="NCBI Taxonomy" id="1655571"/>
    <lineage>
        <taxon>Bacteria</taxon>
        <taxon>Pseudomonadati</taxon>
        <taxon>Pseudomonadota</taxon>
        <taxon>Gammaproteobacteria</taxon>
        <taxon>SAR86 cluster</taxon>
    </lineage>
</organism>
<evidence type="ECO:0000313" key="2">
    <source>
        <dbReference type="EMBL" id="KRO38669.1"/>
    </source>
</evidence>
<dbReference type="InterPro" id="IPR011042">
    <property type="entry name" value="6-blade_b-propeller_TolB-like"/>
</dbReference>
<dbReference type="EMBL" id="LIAV01000312">
    <property type="protein sequence ID" value="KRO38669.1"/>
    <property type="molecule type" value="Genomic_DNA"/>
</dbReference>
<dbReference type="Gene3D" id="2.120.10.30">
    <property type="entry name" value="TolB, C-terminal domain"/>
    <property type="match status" value="1"/>
</dbReference>
<name>A0A0R2PRS1_9GAMM</name>
<comment type="caution">
    <text evidence="2">The sequence shown here is derived from an EMBL/GenBank/DDBJ whole genome shotgun (WGS) entry which is preliminary data.</text>
</comment>
<sequence length="367" mass="41111">MRHILMATYLIICTLTLNVSALDPQFLNVPEGFKLEVFAQDLDQPRQMAEGENGTIFIGERSGQIIALIDSDKNGQADEKRLIAEKLTASSGVSMYEGDLYFSEISTIWKIEDVERWLRQNNAGVPKKILVTDNLPDDAWHGWKWLQHDLKGDLYTNVGAPCNICLSENPQYASILKFTGETWEHVARGVRNSVGFDFHPVTQKLYFTDNGRDWLGDDSPSCELNRVDAEGLFYGFPFQHAVDIKDPEFGDISSGYDYVNPILELGAHVAPTGITFYNASQFPAVYQNNLFITLHGSWNRSEKVGYKVLRVILDKGGDVIASEDFITGWLQGQTVLGRPSAPLVISDGSMLISDDKANVIYRLSYIQ</sequence>
<dbReference type="InterPro" id="IPR054539">
    <property type="entry name" value="Beta-prop_PDH"/>
</dbReference>
<evidence type="ECO:0000313" key="3">
    <source>
        <dbReference type="Proteomes" id="UP000050874"/>
    </source>
</evidence>
<proteinExistence type="predicted"/>
<dbReference type="SUPFAM" id="SSF50952">
    <property type="entry name" value="Soluble quinoprotein glucose dehydrogenase"/>
    <property type="match status" value="1"/>
</dbReference>
<dbReference type="AlphaFoldDB" id="A0A0R2PRS1"/>
<dbReference type="Pfam" id="PF22807">
    <property type="entry name" value="TrAA12"/>
    <property type="match status" value="1"/>
</dbReference>
<evidence type="ECO:0000259" key="1">
    <source>
        <dbReference type="Pfam" id="PF22807"/>
    </source>
</evidence>
<accession>A0A0R2PRS1</accession>
<dbReference type="Proteomes" id="UP000050874">
    <property type="component" value="Unassembled WGS sequence"/>
</dbReference>